<protein>
    <submittedName>
        <fullName evidence="1">Uncharacterized protein</fullName>
    </submittedName>
</protein>
<organism evidence="1">
    <name type="scientific">Siphoviridae sp. ctFPV4</name>
    <dbReference type="NCBI Taxonomy" id="2827819"/>
    <lineage>
        <taxon>Viruses</taxon>
        <taxon>Duplodnaviria</taxon>
        <taxon>Heunggongvirae</taxon>
        <taxon>Uroviricota</taxon>
        <taxon>Caudoviricetes</taxon>
    </lineage>
</organism>
<accession>A0A8S5SJ39</accession>
<reference evidence="1" key="1">
    <citation type="journal article" date="2021" name="Proc. Natl. Acad. Sci. U.S.A.">
        <title>A Catalog of Tens of Thousands of Viruses from Human Metagenomes Reveals Hidden Associations with Chronic Diseases.</title>
        <authorList>
            <person name="Tisza M.J."/>
            <person name="Buck C.B."/>
        </authorList>
    </citation>
    <scope>NUCLEOTIDE SEQUENCE</scope>
    <source>
        <strain evidence="1">CtFPV4</strain>
    </source>
</reference>
<name>A0A8S5SJ39_9CAUD</name>
<proteinExistence type="predicted"/>
<dbReference type="EMBL" id="BK032609">
    <property type="protein sequence ID" value="DAF51084.1"/>
    <property type="molecule type" value="Genomic_DNA"/>
</dbReference>
<sequence length="29" mass="3465">MISKLINITFFTFIIYKEENTVKKKTSIN</sequence>
<evidence type="ECO:0000313" key="1">
    <source>
        <dbReference type="EMBL" id="DAF51084.1"/>
    </source>
</evidence>